<feature type="domain" description="Methyltransferase FkbM" evidence="1">
    <location>
        <begin position="201"/>
        <end position="348"/>
    </location>
</feature>
<protein>
    <submittedName>
        <fullName evidence="2">Methyltransferase, FkbM family</fullName>
    </submittedName>
</protein>
<name>A0AA94L344_DESDE</name>
<dbReference type="Pfam" id="PF05050">
    <property type="entry name" value="Methyltransf_21"/>
    <property type="match status" value="1"/>
</dbReference>
<dbReference type="Gene3D" id="3.40.50.150">
    <property type="entry name" value="Vaccinia Virus protein VP39"/>
    <property type="match status" value="1"/>
</dbReference>
<keyword evidence="2" id="KW-0489">Methyltransferase</keyword>
<gene>
    <name evidence="2" type="ORF">SAMN02910291_02398</name>
</gene>
<evidence type="ECO:0000313" key="3">
    <source>
        <dbReference type="Proteomes" id="UP000182680"/>
    </source>
</evidence>
<dbReference type="InterPro" id="IPR029063">
    <property type="entry name" value="SAM-dependent_MTases_sf"/>
</dbReference>
<organism evidence="2 3">
    <name type="scientific">Desulfovibrio desulfuricans</name>
    <dbReference type="NCBI Taxonomy" id="876"/>
    <lineage>
        <taxon>Bacteria</taxon>
        <taxon>Pseudomonadati</taxon>
        <taxon>Thermodesulfobacteriota</taxon>
        <taxon>Desulfovibrionia</taxon>
        <taxon>Desulfovibrionales</taxon>
        <taxon>Desulfovibrionaceae</taxon>
        <taxon>Desulfovibrio</taxon>
    </lineage>
</organism>
<evidence type="ECO:0000313" key="2">
    <source>
        <dbReference type="EMBL" id="SFW66778.1"/>
    </source>
</evidence>
<sequence length="379" mass="42639">MNSLTGLFSPSELAALKKHIFVFSEGRFSSWDAVKDRQVVVFGAGHYGRGTIDLLLKEGVTPLFCVDADSTRIGTSYKNILTRPVAALAEAKNALVVLSSAYAGEMFTLCRQYPVETVLPIELPLASTPVAPIGLHMEEYEHNANLAELVALLDPTSREVLKNFLSFQFTLDLTYMQKAYTPHPYFDRDFLHRIRYDVFCDLGASFGDTWHDYRTFTPCGKKNEYTYYAVEPDLNSFLQLQKNTINDRNVLPLFAAISATDGMTYISTEGQGSNLYFVDERKRAEVPMRSLDSLFHRLGPKPTVIKADVEGGEANVLDGGHNLLRTVKPDLIFSLYHKKNDFYELPLRIAKAGAYELGIRQHTTSYGELMVYALAKERQ</sequence>
<dbReference type="AlphaFoldDB" id="A0AA94L344"/>
<dbReference type="GO" id="GO:0008168">
    <property type="term" value="F:methyltransferase activity"/>
    <property type="evidence" value="ECO:0007669"/>
    <property type="project" value="UniProtKB-KW"/>
</dbReference>
<comment type="caution">
    <text evidence="2">The sequence shown here is derived from an EMBL/GenBank/DDBJ whole genome shotgun (WGS) entry which is preliminary data.</text>
</comment>
<proteinExistence type="predicted"/>
<accession>A0AA94L344</accession>
<dbReference type="EMBL" id="FPIW01000059">
    <property type="protein sequence ID" value="SFW66778.1"/>
    <property type="molecule type" value="Genomic_DNA"/>
</dbReference>
<dbReference type="SUPFAM" id="SSF53335">
    <property type="entry name" value="S-adenosyl-L-methionine-dependent methyltransferases"/>
    <property type="match status" value="1"/>
</dbReference>
<dbReference type="GO" id="GO:0032259">
    <property type="term" value="P:methylation"/>
    <property type="evidence" value="ECO:0007669"/>
    <property type="project" value="UniProtKB-KW"/>
</dbReference>
<dbReference type="InterPro" id="IPR006342">
    <property type="entry name" value="FkbM_mtfrase"/>
</dbReference>
<dbReference type="PANTHER" id="PTHR34203:SF15">
    <property type="entry name" value="SLL1173 PROTEIN"/>
    <property type="match status" value="1"/>
</dbReference>
<keyword evidence="2" id="KW-0808">Transferase</keyword>
<reference evidence="3" key="1">
    <citation type="submission" date="2016-11" db="EMBL/GenBank/DDBJ databases">
        <authorList>
            <person name="Jaros S."/>
            <person name="Januszkiewicz K."/>
            <person name="Wedrychowicz H."/>
        </authorList>
    </citation>
    <scope>NUCLEOTIDE SEQUENCE [LARGE SCALE GENOMIC DNA]</scope>
    <source>
        <strain evidence="3">DSM 7057</strain>
    </source>
</reference>
<evidence type="ECO:0000259" key="1">
    <source>
        <dbReference type="Pfam" id="PF05050"/>
    </source>
</evidence>
<dbReference type="RefSeq" id="WP_072312341.1">
    <property type="nucleotide sequence ID" value="NZ_FPIW01000059.1"/>
</dbReference>
<dbReference type="PANTHER" id="PTHR34203">
    <property type="entry name" value="METHYLTRANSFERASE, FKBM FAMILY PROTEIN"/>
    <property type="match status" value="1"/>
</dbReference>
<dbReference type="InterPro" id="IPR052514">
    <property type="entry name" value="SAM-dependent_MTase"/>
</dbReference>
<dbReference type="Proteomes" id="UP000182680">
    <property type="component" value="Unassembled WGS sequence"/>
</dbReference>
<dbReference type="NCBIfam" id="TIGR01444">
    <property type="entry name" value="fkbM_fam"/>
    <property type="match status" value="1"/>
</dbReference>